<feature type="transmembrane region" description="Helical" evidence="5">
    <location>
        <begin position="12"/>
        <end position="33"/>
    </location>
</feature>
<evidence type="ECO:0000256" key="3">
    <source>
        <dbReference type="ARBA" id="ARBA00013208"/>
    </source>
</evidence>
<keyword evidence="5" id="KW-0645">Protease</keyword>
<dbReference type="Proteomes" id="UP000782705">
    <property type="component" value="Unassembled WGS sequence"/>
</dbReference>
<comment type="catalytic activity">
    <reaction evidence="1 5">
        <text>Cleavage of hydrophobic, N-terminal signal or leader sequences from secreted and periplasmic proteins.</text>
        <dbReference type="EC" id="3.4.21.89"/>
    </reaction>
</comment>
<feature type="domain" description="Peptidase S26" evidence="6">
    <location>
        <begin position="18"/>
        <end position="179"/>
    </location>
</feature>
<dbReference type="EC" id="3.4.21.89" evidence="3 5"/>
<evidence type="ECO:0000313" key="7">
    <source>
        <dbReference type="EMBL" id="KAF1306182.1"/>
    </source>
</evidence>
<comment type="subcellular location">
    <subcellularLocation>
        <location evidence="2">Cell membrane</location>
        <topology evidence="2">Single-pass type II membrane protein</topology>
    </subcellularLocation>
    <subcellularLocation>
        <location evidence="5">Membrane</location>
        <topology evidence="5">Single-pass type II membrane protein</topology>
    </subcellularLocation>
</comment>
<dbReference type="InterPro" id="IPR036286">
    <property type="entry name" value="LexA/Signal_pep-like_sf"/>
</dbReference>
<dbReference type="NCBIfam" id="TIGR02227">
    <property type="entry name" value="sigpep_I_bact"/>
    <property type="match status" value="1"/>
</dbReference>
<dbReference type="InterPro" id="IPR019757">
    <property type="entry name" value="Pept_S26A_signal_pept_1_Lys-AS"/>
</dbReference>
<dbReference type="SUPFAM" id="SSF51306">
    <property type="entry name" value="LexA/Signal peptidase"/>
    <property type="match status" value="1"/>
</dbReference>
<dbReference type="RefSeq" id="WP_161900796.1">
    <property type="nucleotide sequence ID" value="NZ_MAEL01000002.1"/>
</dbReference>
<organism evidence="7 8">
    <name type="scientific">Candidatus Enterococcus willemsii</name>
    <dbReference type="NCBI Taxonomy" id="1857215"/>
    <lineage>
        <taxon>Bacteria</taxon>
        <taxon>Bacillati</taxon>
        <taxon>Bacillota</taxon>
        <taxon>Bacilli</taxon>
        <taxon>Lactobacillales</taxon>
        <taxon>Enterococcaceae</taxon>
        <taxon>Enterococcus</taxon>
    </lineage>
</organism>
<keyword evidence="5" id="KW-0812">Transmembrane</keyword>
<dbReference type="PANTHER" id="PTHR43390">
    <property type="entry name" value="SIGNAL PEPTIDASE I"/>
    <property type="match status" value="1"/>
</dbReference>
<dbReference type="InterPro" id="IPR019533">
    <property type="entry name" value="Peptidase_S26"/>
</dbReference>
<evidence type="ECO:0000256" key="2">
    <source>
        <dbReference type="ARBA" id="ARBA00004401"/>
    </source>
</evidence>
<comment type="similarity">
    <text evidence="5">Belongs to the peptidase S26 family.</text>
</comment>
<dbReference type="EMBL" id="MAEL01000002">
    <property type="protein sequence ID" value="KAF1306182.1"/>
    <property type="molecule type" value="Genomic_DNA"/>
</dbReference>
<name>A0ABQ6Z390_9ENTE</name>
<dbReference type="PROSITE" id="PS00760">
    <property type="entry name" value="SPASE_I_2"/>
    <property type="match status" value="1"/>
</dbReference>
<evidence type="ECO:0000256" key="5">
    <source>
        <dbReference type="RuleBase" id="RU362042"/>
    </source>
</evidence>
<dbReference type="InterPro" id="IPR000223">
    <property type="entry name" value="Pept_S26A_signal_pept_1"/>
</dbReference>
<evidence type="ECO:0000256" key="4">
    <source>
        <dbReference type="ARBA" id="ARBA00022801"/>
    </source>
</evidence>
<dbReference type="InterPro" id="IPR019758">
    <property type="entry name" value="Pept_S26A_signal_pept_1_CS"/>
</dbReference>
<sequence>MKQNKTWIKELFFEYIWMIIKYTFVAGAIALLIRGFLLIPLPVGGNSMEETLSQGDMVLVEKISKIKRFDIVVFQLSDGTTYIKRVIGLPGESVSYKNDQLYINDEAVQEPFLEERVKEDQDTIPVTYDFTFSELMGVEKLGKDSYFVMGDNRRVSKDSRSFGAISSEDVLGIARFVYYPFPHIKFI</sequence>
<gene>
    <name evidence="7" type="ORF">BAU17_10870</name>
</gene>
<protein>
    <recommendedName>
        <fullName evidence="3 5">Signal peptidase I</fullName>
        <ecNumber evidence="3 5">3.4.21.89</ecNumber>
    </recommendedName>
</protein>
<proteinExistence type="inferred from homology"/>
<dbReference type="PROSITE" id="PS00761">
    <property type="entry name" value="SPASE_I_3"/>
    <property type="match status" value="1"/>
</dbReference>
<dbReference type="CDD" id="cd06530">
    <property type="entry name" value="S26_SPase_I"/>
    <property type="match status" value="1"/>
</dbReference>
<dbReference type="PRINTS" id="PR00727">
    <property type="entry name" value="LEADERPTASE"/>
</dbReference>
<evidence type="ECO:0000256" key="1">
    <source>
        <dbReference type="ARBA" id="ARBA00000677"/>
    </source>
</evidence>
<evidence type="ECO:0000259" key="6">
    <source>
        <dbReference type="Pfam" id="PF10502"/>
    </source>
</evidence>
<dbReference type="PANTHER" id="PTHR43390:SF8">
    <property type="entry name" value="SIGNAL PEPTIDASE I"/>
    <property type="match status" value="1"/>
</dbReference>
<keyword evidence="4 5" id="KW-0378">Hydrolase</keyword>
<reference evidence="7 8" key="1">
    <citation type="submission" date="2016-06" db="EMBL/GenBank/DDBJ databases">
        <title>Four novel species of enterococci isolated from chicken manure.</title>
        <authorList>
            <person name="Van Tyne D."/>
        </authorList>
    </citation>
    <scope>NUCLEOTIDE SEQUENCE [LARGE SCALE GENOMIC DNA]</scope>
    <source>
        <strain evidence="7 8">CU12B</strain>
    </source>
</reference>
<keyword evidence="5" id="KW-0472">Membrane</keyword>
<accession>A0ABQ6Z390</accession>
<evidence type="ECO:0000313" key="8">
    <source>
        <dbReference type="Proteomes" id="UP000782705"/>
    </source>
</evidence>
<comment type="caution">
    <text evidence="7">The sequence shown here is derived from an EMBL/GenBank/DDBJ whole genome shotgun (WGS) entry which is preliminary data.</text>
</comment>
<keyword evidence="5" id="KW-1133">Transmembrane helix</keyword>
<dbReference type="Pfam" id="PF10502">
    <property type="entry name" value="Peptidase_S26"/>
    <property type="match status" value="1"/>
</dbReference>
<keyword evidence="8" id="KW-1185">Reference proteome</keyword>
<dbReference type="Gene3D" id="2.10.109.10">
    <property type="entry name" value="Umud Fragment, subunit A"/>
    <property type="match status" value="1"/>
</dbReference>